<evidence type="ECO:0000313" key="1">
    <source>
        <dbReference type="EMBL" id="AKH97699.1"/>
    </source>
</evidence>
<reference evidence="2 3" key="3">
    <citation type="journal article" date="2016" name="Stand. Genomic Sci.">
        <title>Complete genome sequence of 'Halanaeroarchaeum sulfurireducens' M27-SA2, a sulfur-reducing and acetate-oxidizing haloarchaeon from the deep-sea hypersaline anoxic lake Medee.</title>
        <authorList>
            <person name="Messina E."/>
            <person name="Sorokin D.Y."/>
            <person name="Kublanov I.V."/>
            <person name="Toshchakov S."/>
            <person name="Lopatina A."/>
            <person name="Arcadi E."/>
            <person name="Smedile F."/>
            <person name="La Spada G."/>
            <person name="La Cono V."/>
            <person name="Yakimov M.M."/>
        </authorList>
    </citation>
    <scope>NUCLEOTIDE SEQUENCE [LARGE SCALE GENOMIC DNA]</scope>
    <source>
        <strain evidence="2 3">M27-SA2</strain>
    </source>
</reference>
<reference evidence="1 4" key="1">
    <citation type="journal article" date="2015" name="ISME J.">
        <title>Elemental sulfur and acetate can support life of a novel strictly anaerobic haloarchaeon.</title>
        <authorList>
            <person name="Sorokin D.Y."/>
            <person name="Kublanov I.V."/>
            <person name="Gavrilov S.N."/>
            <person name="Rojo D."/>
            <person name="Roman P."/>
            <person name="Golyshin P.N."/>
            <person name="Slepak V.Z."/>
            <person name="Smedile F."/>
            <person name="Ferrer M."/>
            <person name="Messina E."/>
            <person name="La Cono V."/>
            <person name="Yakimov M.M."/>
        </authorList>
    </citation>
    <scope>NUCLEOTIDE SEQUENCE [LARGE SCALE GENOMIC DNA]</scope>
    <source>
        <strain evidence="1 4">HSR2</strain>
    </source>
</reference>
<name>A0A0F7PDI1_9EURY</name>
<dbReference type="HOGENOM" id="CLU_102056_0_0_2"/>
<dbReference type="InterPro" id="IPR027417">
    <property type="entry name" value="P-loop_NTPase"/>
</dbReference>
<evidence type="ECO:0000313" key="4">
    <source>
        <dbReference type="Proteomes" id="UP000069906"/>
    </source>
</evidence>
<dbReference type="KEGG" id="hsf:HLASA_1200"/>
<dbReference type="RefSeq" id="WP_235272125.1">
    <property type="nucleotide sequence ID" value="NZ_CP008874.1"/>
</dbReference>
<dbReference type="Proteomes" id="UP000060390">
    <property type="component" value="Chromosome"/>
</dbReference>
<dbReference type="SUPFAM" id="SSF52540">
    <property type="entry name" value="P-loop containing nucleoside triphosphate hydrolases"/>
    <property type="match status" value="1"/>
</dbReference>
<dbReference type="Proteomes" id="UP000069906">
    <property type="component" value="Chromosome"/>
</dbReference>
<gene>
    <name evidence="2" type="ORF">HLASA_1200</name>
    <name evidence="1" type="ORF">HLASF_1212</name>
</gene>
<dbReference type="EMBL" id="CP011564">
    <property type="protein sequence ID" value="ALG82094.1"/>
    <property type="molecule type" value="Genomic_DNA"/>
</dbReference>
<evidence type="ECO:0000313" key="2">
    <source>
        <dbReference type="EMBL" id="ALG82094.1"/>
    </source>
</evidence>
<sequence>MSANSERMMYDLDAVLPSSLVSEVAAGTNLLVSGPSMAGKRRLILRMLAQGASVNEGGAIVTTNDPASAVLKEYRELRDPDEDYLQLIDCVGSQGGGEHENVRSVGSPGDLTGIGIEFSEIAREANEADIQRFRIGFDSITPLVMYVDLQRLFRFLHVFTSQIQSNDWLGIFAIDPSSHEEQAVNTISQLFDGIVDVRLPEEGGREVRVRGITSSPTEWVFLD</sequence>
<dbReference type="InterPro" id="IPR055927">
    <property type="entry name" value="DUF7504"/>
</dbReference>
<evidence type="ECO:0000313" key="3">
    <source>
        <dbReference type="Proteomes" id="UP000060390"/>
    </source>
</evidence>
<dbReference type="PATRIC" id="fig|1604004.4.peg.1273"/>
<dbReference type="GeneID" id="26010548"/>
<reference evidence="3" key="2">
    <citation type="submission" date="2015-05" db="EMBL/GenBank/DDBJ databases">
        <title>Complete genome sequence of Halanaeroarchaeum sulfurireducens type strain M27-SA2, a sulfate-reducer haloarchaeon from marine anoxic lake Medee.</title>
        <authorList>
            <person name="Messina E."/>
            <person name="Kublanov I.V."/>
            <person name="Toshchakov S."/>
            <person name="Arcadi E."/>
            <person name="La Spada G."/>
            <person name="La Cono V."/>
            <person name="Yakimov M.M."/>
        </authorList>
    </citation>
    <scope>NUCLEOTIDE SEQUENCE [LARGE SCALE GENOMIC DNA]</scope>
    <source>
        <strain evidence="3">M27-SA2</strain>
    </source>
</reference>
<keyword evidence="4" id="KW-1185">Reference proteome</keyword>
<protein>
    <submittedName>
        <fullName evidence="1">Uncharacterized protein</fullName>
    </submittedName>
</protein>
<dbReference type="AlphaFoldDB" id="A0A0F7PDI1"/>
<organism evidence="1 4">
    <name type="scientific">Halanaeroarchaeum sulfurireducens</name>
    <dbReference type="NCBI Taxonomy" id="1604004"/>
    <lineage>
        <taxon>Archaea</taxon>
        <taxon>Methanobacteriati</taxon>
        <taxon>Methanobacteriota</taxon>
        <taxon>Stenosarchaea group</taxon>
        <taxon>Halobacteria</taxon>
        <taxon>Halobacteriales</taxon>
        <taxon>Halobacteriaceae</taxon>
        <taxon>Halanaeroarchaeum</taxon>
    </lineage>
</organism>
<dbReference type="Gene3D" id="3.40.50.300">
    <property type="entry name" value="P-loop containing nucleotide triphosphate hydrolases"/>
    <property type="match status" value="1"/>
</dbReference>
<dbReference type="Pfam" id="PF24336">
    <property type="entry name" value="DUF7504"/>
    <property type="match status" value="1"/>
</dbReference>
<proteinExistence type="predicted"/>
<dbReference type="STRING" id="1604004.HLASA_1200"/>
<dbReference type="KEGG" id="hsu:HLASF_1212"/>
<accession>A0A0F7PDI1</accession>
<dbReference type="EMBL" id="CP008874">
    <property type="protein sequence ID" value="AKH97699.1"/>
    <property type="molecule type" value="Genomic_DNA"/>
</dbReference>